<keyword evidence="5" id="KW-1185">Reference proteome</keyword>
<dbReference type="OrthoDB" id="2119708at2759"/>
<evidence type="ECO:0000256" key="1">
    <source>
        <dbReference type="ARBA" id="ARBA00022574"/>
    </source>
</evidence>
<dbReference type="RefSeq" id="XP_006675600.1">
    <property type="nucleotide sequence ID" value="XM_006675537.1"/>
</dbReference>
<dbReference type="GeneID" id="18237974"/>
<sequence>MSYRKSCSSAQKTTRKRPSRSNKHSSLQSSDVSQDHRESERKWRLENMQLQMAQKPKQSETASDHPTASASASASTSTIPGYYYDTDRNRYFKITQDKHATTSHVQKYSHGALASMSLEQKQDAACLNLELRRKTKMNPNRRVSSMCYNSMPLAMLDREISKKMSSSNIYECMYSHLHRNGSILTQAIHGEMYEQEPKITGFSIDQTKQWAVTTFDNRNMYIFHLNHITRSSPLKSACVQSKLLASLSSNSTSLISGSVLDRQFVGQVYFVDIVTTRGNALDSDELHIFIAHSEQHQPIAYRGDNLLNINCKSRFILNYDGVYIAWLKWRYKLDNPVSVKCSTVDTRFNHLIALGASHGNTLIFPSWMHGNLTPQVYTGSSSSDIMSVCFDVHTPLLLYTGTRSGLIRAHDIRQSRTKSPLFTMSSKVTGHPSCMTSLVSLNSVYGDTDEVEEGYARPHQLISTSLNGQIYLWDIRTPTIPLIDFQAPLEHHGAFGWNGSSTYAHSAHGSVVMAVTDNGDWLRTWSLRNGLLMGSWRISTGSNPLSSIQLDSEYGVWICNGSSIHHWESLY</sequence>
<gene>
    <name evidence="4" type="ORF">BATDEDRAFT_22567</name>
</gene>
<name>F4NV67_BATDJ</name>
<feature type="compositionally biased region" description="Basic residues" evidence="3">
    <location>
        <begin position="13"/>
        <end position="23"/>
    </location>
</feature>
<evidence type="ECO:0000313" key="4">
    <source>
        <dbReference type="EMBL" id="EGF83672.1"/>
    </source>
</evidence>
<dbReference type="EMBL" id="GL882879">
    <property type="protein sequence ID" value="EGF83672.1"/>
    <property type="molecule type" value="Genomic_DNA"/>
</dbReference>
<reference evidence="4 5" key="1">
    <citation type="submission" date="2009-12" db="EMBL/GenBank/DDBJ databases">
        <title>The draft genome of Batrachochytrium dendrobatidis.</title>
        <authorList>
            <consortium name="US DOE Joint Genome Institute (JGI-PGF)"/>
            <person name="Kuo A."/>
            <person name="Salamov A."/>
            <person name="Schmutz J."/>
            <person name="Lucas S."/>
            <person name="Pitluck S."/>
            <person name="Rosenblum E."/>
            <person name="Stajich J."/>
            <person name="Eisen M."/>
            <person name="Grigoriev I.V."/>
        </authorList>
    </citation>
    <scope>NUCLEOTIDE SEQUENCE [LARGE SCALE GENOMIC DNA]</scope>
    <source>
        <strain evidence="5">JAM81 / FGSC 10211</strain>
    </source>
</reference>
<dbReference type="InterPro" id="IPR052254">
    <property type="entry name" value="CUL4-DDB1_E3_ligase_receptor"/>
</dbReference>
<evidence type="ECO:0000256" key="2">
    <source>
        <dbReference type="ARBA" id="ARBA00022737"/>
    </source>
</evidence>
<dbReference type="GO" id="GO:0010970">
    <property type="term" value="P:transport along microtubule"/>
    <property type="evidence" value="ECO:0000318"/>
    <property type="project" value="GO_Central"/>
</dbReference>
<keyword evidence="1" id="KW-0853">WD repeat</keyword>
<feature type="region of interest" description="Disordered" evidence="3">
    <location>
        <begin position="1"/>
        <end position="76"/>
    </location>
</feature>
<organism evidence="4 5">
    <name type="scientific">Batrachochytrium dendrobatidis (strain JAM81 / FGSC 10211)</name>
    <name type="common">Frog chytrid fungus</name>
    <dbReference type="NCBI Taxonomy" id="684364"/>
    <lineage>
        <taxon>Eukaryota</taxon>
        <taxon>Fungi</taxon>
        <taxon>Fungi incertae sedis</taxon>
        <taxon>Chytridiomycota</taxon>
        <taxon>Chytridiomycota incertae sedis</taxon>
        <taxon>Chytridiomycetes</taxon>
        <taxon>Rhizophydiales</taxon>
        <taxon>Rhizophydiales incertae sedis</taxon>
        <taxon>Batrachochytrium</taxon>
    </lineage>
</organism>
<dbReference type="Proteomes" id="UP000007241">
    <property type="component" value="Unassembled WGS sequence"/>
</dbReference>
<dbReference type="PANTHER" id="PTHR44472:SF1">
    <property type="entry name" value="DDB1 AND CUL4 ASSOCIATED FACTOR 4"/>
    <property type="match status" value="1"/>
</dbReference>
<dbReference type="SUPFAM" id="SSF50978">
    <property type="entry name" value="WD40 repeat-like"/>
    <property type="match status" value="1"/>
</dbReference>
<proteinExistence type="predicted"/>
<dbReference type="PANTHER" id="PTHR44472">
    <property type="entry name" value="DDB1- AND CUL4-ASSOCIATED FACTOR 4-RELATED"/>
    <property type="match status" value="1"/>
</dbReference>
<feature type="compositionally biased region" description="Basic and acidic residues" evidence="3">
    <location>
        <begin position="33"/>
        <end position="45"/>
    </location>
</feature>
<dbReference type="STRING" id="684364.F4NV67"/>
<dbReference type="AlphaFoldDB" id="F4NV67"/>
<accession>F4NV67</accession>
<feature type="compositionally biased region" description="Low complexity" evidence="3">
    <location>
        <begin position="67"/>
        <end position="76"/>
    </location>
</feature>
<dbReference type="FunFam" id="2.130.10.10:FF:002765">
    <property type="entry name" value="Uncharacterized protein"/>
    <property type="match status" value="1"/>
</dbReference>
<dbReference type="Gene3D" id="2.130.10.10">
    <property type="entry name" value="YVTN repeat-like/Quinoprotein amine dehydrogenase"/>
    <property type="match status" value="1"/>
</dbReference>
<dbReference type="InParanoid" id="F4NV67"/>
<dbReference type="HOGENOM" id="CLU_477324_0_0_1"/>
<dbReference type="InterPro" id="IPR036322">
    <property type="entry name" value="WD40_repeat_dom_sf"/>
</dbReference>
<keyword evidence="2" id="KW-0677">Repeat</keyword>
<dbReference type="GO" id="GO:0045504">
    <property type="term" value="F:dynein heavy chain binding"/>
    <property type="evidence" value="ECO:0000318"/>
    <property type="project" value="GO_Central"/>
</dbReference>
<dbReference type="GO" id="GO:0005868">
    <property type="term" value="C:cytoplasmic dynein complex"/>
    <property type="evidence" value="ECO:0000318"/>
    <property type="project" value="GO_Central"/>
</dbReference>
<evidence type="ECO:0000313" key="5">
    <source>
        <dbReference type="Proteomes" id="UP000007241"/>
    </source>
</evidence>
<feature type="compositionally biased region" description="Polar residues" evidence="3">
    <location>
        <begin position="1"/>
        <end position="12"/>
    </location>
</feature>
<dbReference type="InterPro" id="IPR015943">
    <property type="entry name" value="WD40/YVTN_repeat-like_dom_sf"/>
</dbReference>
<dbReference type="GO" id="GO:0045503">
    <property type="term" value="F:dynein light chain binding"/>
    <property type="evidence" value="ECO:0000318"/>
    <property type="project" value="GO_Central"/>
</dbReference>
<evidence type="ECO:0000256" key="3">
    <source>
        <dbReference type="SAM" id="MobiDB-lite"/>
    </source>
</evidence>
<protein>
    <submittedName>
        <fullName evidence="4">Uncharacterized protein</fullName>
    </submittedName>
</protein>